<dbReference type="EMBL" id="CP002548">
    <property type="protein sequence ID" value="AGL90836.1"/>
    <property type="molecule type" value="Genomic_DNA"/>
</dbReference>
<dbReference type="Proteomes" id="UP000013941">
    <property type="component" value="Chromosome"/>
</dbReference>
<dbReference type="KEGG" id="nzs:SLY_0921"/>
<dbReference type="HOGENOM" id="CLU_3317727_0_0_14"/>
<protein>
    <submittedName>
        <fullName evidence="1">Uncharacterized protein</fullName>
    </submittedName>
</protein>
<dbReference type="AlphaFoldDB" id="R4RQP9"/>
<reference evidence="1 2" key="1">
    <citation type="journal article" date="2013" name="BMC Genomics">
        <title>Comparison of the complete genome sequence of two closely related isolates of 'Candidatus Phytoplasma australiense' reveals genome plasticity.</title>
        <authorList>
            <person name="Andersen M.T."/>
            <person name="Liefting L.W."/>
            <person name="Havukkala I."/>
            <person name="Beever R.E."/>
        </authorList>
    </citation>
    <scope>NUCLEOTIDE SEQUENCE [LARGE SCALE GENOMIC DNA]</scope>
    <source>
        <strain evidence="1 2">NZSb11</strain>
    </source>
</reference>
<dbReference type="PATRIC" id="fig|980422.3.peg.844"/>
<accession>R4RQP9</accession>
<name>R4RQP9_PHYAS</name>
<sequence length="39" mass="4894">MYHEMKENIEKIAKQKPQKNKPNKLNNQFHCYFQNFFSF</sequence>
<evidence type="ECO:0000313" key="1">
    <source>
        <dbReference type="EMBL" id="AGL90836.1"/>
    </source>
</evidence>
<gene>
    <name evidence="1" type="ORF">SLY_0921</name>
</gene>
<keyword evidence="2" id="KW-1185">Reference proteome</keyword>
<proteinExistence type="predicted"/>
<evidence type="ECO:0000313" key="2">
    <source>
        <dbReference type="Proteomes" id="UP000013941"/>
    </source>
</evidence>
<organism evidence="1 2">
    <name type="scientific">Strawberry lethal yellows phytoplasma (CPA) str. NZSb11</name>
    <dbReference type="NCBI Taxonomy" id="980422"/>
    <lineage>
        <taxon>Bacteria</taxon>
        <taxon>Bacillati</taxon>
        <taxon>Mycoplasmatota</taxon>
        <taxon>Mollicutes</taxon>
        <taxon>Acholeplasmatales</taxon>
        <taxon>Acholeplasmataceae</taxon>
        <taxon>Candidatus Phytoplasma</taxon>
        <taxon>16SrXII (Stolbur group)</taxon>
    </lineage>
</organism>